<reference evidence="1" key="1">
    <citation type="journal article" date="2015" name="Nature">
        <title>Complex archaea that bridge the gap between prokaryotes and eukaryotes.</title>
        <authorList>
            <person name="Spang A."/>
            <person name="Saw J.H."/>
            <person name="Jorgensen S.L."/>
            <person name="Zaremba-Niedzwiedzka K."/>
            <person name="Martijn J."/>
            <person name="Lind A.E."/>
            <person name="van Eijk R."/>
            <person name="Schleper C."/>
            <person name="Guy L."/>
            <person name="Ettema T.J."/>
        </authorList>
    </citation>
    <scope>NUCLEOTIDE SEQUENCE</scope>
</reference>
<proteinExistence type="predicted"/>
<comment type="caution">
    <text evidence="1">The sequence shown here is derived from an EMBL/GenBank/DDBJ whole genome shotgun (WGS) entry which is preliminary data.</text>
</comment>
<evidence type="ECO:0000313" key="1">
    <source>
        <dbReference type="EMBL" id="KKL93362.1"/>
    </source>
</evidence>
<dbReference type="EMBL" id="LAZR01019209">
    <property type="protein sequence ID" value="KKL93362.1"/>
    <property type="molecule type" value="Genomic_DNA"/>
</dbReference>
<name>A0A0F9J2I2_9ZZZZ</name>
<dbReference type="AlphaFoldDB" id="A0A0F9J2I2"/>
<gene>
    <name evidence="1" type="ORF">LCGC14_1875480</name>
</gene>
<sequence length="73" mass="8513">MIHRIKTVTWEVRSHGNCTGLSDKGKVSESPALYVASSLWTKTYVKKVIWHLQDVLKCMRQIEREKQARKEKA</sequence>
<protein>
    <submittedName>
        <fullName evidence="1">Uncharacterized protein</fullName>
    </submittedName>
</protein>
<organism evidence="1">
    <name type="scientific">marine sediment metagenome</name>
    <dbReference type="NCBI Taxonomy" id="412755"/>
    <lineage>
        <taxon>unclassified sequences</taxon>
        <taxon>metagenomes</taxon>
        <taxon>ecological metagenomes</taxon>
    </lineage>
</organism>
<accession>A0A0F9J2I2</accession>